<accession>A0A1M6N4B5</accession>
<evidence type="ECO:0000259" key="2">
    <source>
        <dbReference type="PROSITE" id="PS50006"/>
    </source>
</evidence>
<dbReference type="AlphaFoldDB" id="A0A1M6N4B5"/>
<feature type="domain" description="FHA" evidence="2">
    <location>
        <begin position="110"/>
        <end position="163"/>
    </location>
</feature>
<proteinExistence type="predicted"/>
<dbReference type="InterPro" id="IPR008984">
    <property type="entry name" value="SMAD_FHA_dom_sf"/>
</dbReference>
<dbReference type="CDD" id="cd00060">
    <property type="entry name" value="FHA"/>
    <property type="match status" value="1"/>
</dbReference>
<keyword evidence="4" id="KW-1185">Reference proteome</keyword>
<keyword evidence="1" id="KW-0597">Phosphoprotein</keyword>
<evidence type="ECO:0000256" key="1">
    <source>
        <dbReference type="ARBA" id="ARBA00022553"/>
    </source>
</evidence>
<dbReference type="PROSITE" id="PS50006">
    <property type="entry name" value="FHA_DOMAIN"/>
    <property type="match status" value="1"/>
</dbReference>
<dbReference type="STRING" id="1123357.SAMN02745244_03550"/>
<dbReference type="SUPFAM" id="SSF49879">
    <property type="entry name" value="SMAD/FHA domain"/>
    <property type="match status" value="1"/>
</dbReference>
<gene>
    <name evidence="3" type="ORF">SAMN02745244_03550</name>
</gene>
<sequence length="201" mass="21323">MASDNLMCPLGGEPLGPVPGLCGCGRFWTSLAEVDAERRPELRSPGVEVSSVVATTPPDADGCPQCGGPILPGATRCGFCGQEQRDRPAGPKVCLVVDGHALELPQGLSVVLGRESDYRQVRELFAGCNGVSRRHIEVLVSGAEVRFRDVGSRNGTCVDGCELGSEAVSQPLPVHLRLGMSLEMEIRSVSADENPRQWTGE</sequence>
<dbReference type="Gene3D" id="2.60.200.20">
    <property type="match status" value="1"/>
</dbReference>
<evidence type="ECO:0000313" key="4">
    <source>
        <dbReference type="Proteomes" id="UP000184512"/>
    </source>
</evidence>
<dbReference type="Pfam" id="PF00498">
    <property type="entry name" value="FHA"/>
    <property type="match status" value="1"/>
</dbReference>
<dbReference type="InterPro" id="IPR000253">
    <property type="entry name" value="FHA_dom"/>
</dbReference>
<dbReference type="EMBL" id="FQZG01000104">
    <property type="protein sequence ID" value="SHJ90561.1"/>
    <property type="molecule type" value="Genomic_DNA"/>
</dbReference>
<protein>
    <submittedName>
        <fullName evidence="3">FHA domain-containing protein</fullName>
    </submittedName>
</protein>
<evidence type="ECO:0000313" key="3">
    <source>
        <dbReference type="EMBL" id="SHJ90561.1"/>
    </source>
</evidence>
<reference evidence="3 4" key="1">
    <citation type="submission" date="2016-11" db="EMBL/GenBank/DDBJ databases">
        <authorList>
            <person name="Jaros S."/>
            <person name="Januszkiewicz K."/>
            <person name="Wedrychowicz H."/>
        </authorList>
    </citation>
    <scope>NUCLEOTIDE SEQUENCE [LARGE SCALE GENOMIC DNA]</scope>
    <source>
        <strain evidence="3 4">DSM 12906</strain>
    </source>
</reference>
<dbReference type="OrthoDB" id="151099at2"/>
<dbReference type="RefSeq" id="WP_084189724.1">
    <property type="nucleotide sequence ID" value="NZ_FQZG01000104.1"/>
</dbReference>
<dbReference type="Proteomes" id="UP000184512">
    <property type="component" value="Unassembled WGS sequence"/>
</dbReference>
<organism evidence="3 4">
    <name type="scientific">Tessaracoccus bendigoensis DSM 12906</name>
    <dbReference type="NCBI Taxonomy" id="1123357"/>
    <lineage>
        <taxon>Bacteria</taxon>
        <taxon>Bacillati</taxon>
        <taxon>Actinomycetota</taxon>
        <taxon>Actinomycetes</taxon>
        <taxon>Propionibacteriales</taxon>
        <taxon>Propionibacteriaceae</taxon>
        <taxon>Tessaracoccus</taxon>
    </lineage>
</organism>
<name>A0A1M6N4B5_9ACTN</name>